<feature type="compositionally biased region" description="Low complexity" evidence="1">
    <location>
        <begin position="257"/>
        <end position="272"/>
    </location>
</feature>
<dbReference type="EMBL" id="JASBNA010000006">
    <property type="protein sequence ID" value="KAK7690534.1"/>
    <property type="molecule type" value="Genomic_DNA"/>
</dbReference>
<comment type="caution">
    <text evidence="2">The sequence shown here is derived from an EMBL/GenBank/DDBJ whole genome shotgun (WGS) entry which is preliminary data.</text>
</comment>
<gene>
    <name evidence="2" type="ORF">QCA50_005632</name>
</gene>
<proteinExistence type="predicted"/>
<feature type="region of interest" description="Disordered" evidence="1">
    <location>
        <begin position="257"/>
        <end position="309"/>
    </location>
</feature>
<dbReference type="AlphaFoldDB" id="A0AAW0GLM7"/>
<sequence>MRAFRHLSIEPPVKRADHVSLLSIKKGTTYRALCMTPPSLAHHLPSIQPVFECIVPAKTQDPPLPDQTIVLMFAKACIPANGGPALFEAVNFYPVPGDPSSDDYQDSLPDLIVPLALGTALVKTTAVPLPVSNTSSHPHRVFDLDTSQYLMDSIHTTYLQALLDDTPRWRAINSPPVNSVVHFVGTCEEMIDNSRLRLRLKDLTFTPVAPPPINSFNPGTPSTPSNKRRKLQALPITDGRASNPSVSSSSIIPAVNVSSVSSESSSATAPSVGATGDADGTSVPDAIGSTDSSVHTVTGKGRGKRPAKS</sequence>
<evidence type="ECO:0000313" key="3">
    <source>
        <dbReference type="Proteomes" id="UP001385951"/>
    </source>
</evidence>
<accession>A0AAW0GLM7</accession>
<dbReference type="Proteomes" id="UP001385951">
    <property type="component" value="Unassembled WGS sequence"/>
</dbReference>
<protein>
    <submittedName>
        <fullName evidence="2">Uncharacterized protein</fullName>
    </submittedName>
</protein>
<evidence type="ECO:0000256" key="1">
    <source>
        <dbReference type="SAM" id="MobiDB-lite"/>
    </source>
</evidence>
<name>A0AAW0GLM7_9APHY</name>
<organism evidence="2 3">
    <name type="scientific">Cerrena zonata</name>
    <dbReference type="NCBI Taxonomy" id="2478898"/>
    <lineage>
        <taxon>Eukaryota</taxon>
        <taxon>Fungi</taxon>
        <taxon>Dikarya</taxon>
        <taxon>Basidiomycota</taxon>
        <taxon>Agaricomycotina</taxon>
        <taxon>Agaricomycetes</taxon>
        <taxon>Polyporales</taxon>
        <taxon>Cerrenaceae</taxon>
        <taxon>Cerrena</taxon>
    </lineage>
</organism>
<evidence type="ECO:0000313" key="2">
    <source>
        <dbReference type="EMBL" id="KAK7690534.1"/>
    </source>
</evidence>
<keyword evidence="3" id="KW-1185">Reference proteome</keyword>
<reference evidence="2 3" key="1">
    <citation type="submission" date="2022-09" db="EMBL/GenBank/DDBJ databases">
        <authorList>
            <person name="Palmer J.M."/>
        </authorList>
    </citation>
    <scope>NUCLEOTIDE SEQUENCE [LARGE SCALE GENOMIC DNA]</scope>
    <source>
        <strain evidence="2 3">DSM 7382</strain>
    </source>
</reference>